<organism evidence="1 2">
    <name type="scientific">Mycteria americana</name>
    <name type="common">Wood stork</name>
    <dbReference type="NCBI Taxonomy" id="33587"/>
    <lineage>
        <taxon>Eukaryota</taxon>
        <taxon>Metazoa</taxon>
        <taxon>Chordata</taxon>
        <taxon>Craniata</taxon>
        <taxon>Vertebrata</taxon>
        <taxon>Euteleostomi</taxon>
        <taxon>Archelosauria</taxon>
        <taxon>Archosauria</taxon>
        <taxon>Dinosauria</taxon>
        <taxon>Saurischia</taxon>
        <taxon>Theropoda</taxon>
        <taxon>Coelurosauria</taxon>
        <taxon>Aves</taxon>
        <taxon>Neognathae</taxon>
        <taxon>Neoaves</taxon>
        <taxon>Aequornithes</taxon>
        <taxon>Ciconiiformes</taxon>
        <taxon>Ciconiidae</taxon>
        <taxon>Mycteria</taxon>
    </lineage>
</organism>
<evidence type="ECO:0000313" key="1">
    <source>
        <dbReference type="EMBL" id="KAK4828867.1"/>
    </source>
</evidence>
<accession>A0AAN7NNV9</accession>
<name>A0AAN7NNV9_MYCAM</name>
<protein>
    <submittedName>
        <fullName evidence="1">Uncharacterized protein</fullName>
    </submittedName>
</protein>
<dbReference type="AlphaFoldDB" id="A0AAN7NNV9"/>
<gene>
    <name evidence="1" type="ORF">QYF61_000995</name>
</gene>
<reference evidence="1 2" key="1">
    <citation type="journal article" date="2023" name="J. Hered.">
        <title>Chromosome-level genome of the wood stork (Mycteria americana) provides insight into avian chromosome evolution.</title>
        <authorList>
            <person name="Flamio R. Jr."/>
            <person name="Ramstad K.M."/>
        </authorList>
    </citation>
    <scope>NUCLEOTIDE SEQUENCE [LARGE SCALE GENOMIC DNA]</scope>
    <source>
        <strain evidence="1">JAX WOST 10</strain>
    </source>
</reference>
<dbReference type="Proteomes" id="UP001333110">
    <property type="component" value="Unassembled WGS sequence"/>
</dbReference>
<dbReference type="EMBL" id="JAUNZN010000001">
    <property type="protein sequence ID" value="KAK4828867.1"/>
    <property type="molecule type" value="Genomic_DNA"/>
</dbReference>
<proteinExistence type="predicted"/>
<keyword evidence="2" id="KW-1185">Reference proteome</keyword>
<comment type="caution">
    <text evidence="1">The sequence shown here is derived from an EMBL/GenBank/DDBJ whole genome shotgun (WGS) entry which is preliminary data.</text>
</comment>
<sequence>MGSALASSRGLIKKMERDFLPGPNRTRGNSFKLKEGRFRLDIRKIFFTMRVVRHWTRLPREIVDAPSLEVFKARLAWDLSNLIYVSWGKCKLARVKSTIDASPIRDEVNLLPLLLVWGQAARDILTGAANKLQGRSAIQTDLERLENWADRNLIQLSKGKCQGLPLGRSNLRHQGRLGLTSWETALQRRT</sequence>
<evidence type="ECO:0000313" key="2">
    <source>
        <dbReference type="Proteomes" id="UP001333110"/>
    </source>
</evidence>